<evidence type="ECO:0000256" key="1">
    <source>
        <dbReference type="SAM" id="SignalP"/>
    </source>
</evidence>
<dbReference type="PROSITE" id="PS51257">
    <property type="entry name" value="PROKAR_LIPOPROTEIN"/>
    <property type="match status" value="1"/>
</dbReference>
<accession>Q2SQ20</accession>
<proteinExistence type="predicted"/>
<feature type="domain" description="DUF4382" evidence="2">
    <location>
        <begin position="30"/>
        <end position="174"/>
    </location>
</feature>
<evidence type="ECO:0000313" key="4">
    <source>
        <dbReference type="Proteomes" id="UP000000238"/>
    </source>
</evidence>
<dbReference type="InterPro" id="IPR025491">
    <property type="entry name" value="DUF4382"/>
</dbReference>
<dbReference type="Proteomes" id="UP000000238">
    <property type="component" value="Chromosome"/>
</dbReference>
<dbReference type="AlphaFoldDB" id="Q2SQ20"/>
<name>Q2SQ20_HAHCH</name>
<sequence length="307" mass="33256">MLKLVLKFLFLVGALGLFGCGQDESAADKAPFSLEITDAPVDGATKVVIEFTGVEIQSQSNGRSVYEYAEPRSIDLLSESLAGNRISLLQGELGIGAYSWLRLMVNARLDGVFDSYIELADGSRYELAISEENLDGLKIDREFMVRAGQPKGFLIDLDLRRSIIENNRQFKLKPVLKTVDLSSVRSLTVNVAPELLAANCDNSGQYAGAIYMFAGAHAVLDDIDGDDKDPVATAVLSSTANPENGMYRAVIWNPDNGAYRLAYSCNPKDNPELNDQGFSFAEQTVTVVVVNDDGDKTAILDASATPL</sequence>
<evidence type="ECO:0000313" key="3">
    <source>
        <dbReference type="EMBL" id="ABC27254.1"/>
    </source>
</evidence>
<feature type="signal peptide" evidence="1">
    <location>
        <begin position="1"/>
        <end position="26"/>
    </location>
</feature>
<dbReference type="HOGENOM" id="CLU_072066_0_0_6"/>
<gene>
    <name evidence="3" type="ordered locus">HCH_00342</name>
</gene>
<dbReference type="STRING" id="349521.HCH_00342"/>
<dbReference type="RefSeq" id="WP_011394331.1">
    <property type="nucleotide sequence ID" value="NC_007645.1"/>
</dbReference>
<dbReference type="eggNOG" id="ENOG50309D6">
    <property type="taxonomic scope" value="Bacteria"/>
</dbReference>
<keyword evidence="1" id="KW-0732">Signal</keyword>
<evidence type="ECO:0000259" key="2">
    <source>
        <dbReference type="Pfam" id="PF14321"/>
    </source>
</evidence>
<dbReference type="KEGG" id="hch:HCH_00342"/>
<dbReference type="OrthoDB" id="7062064at2"/>
<reference evidence="3 4" key="1">
    <citation type="journal article" date="2005" name="Nucleic Acids Res.">
        <title>Genomic blueprint of Hahella chejuensis, a marine microbe producing an algicidal agent.</title>
        <authorList>
            <person name="Jeong H."/>
            <person name="Yim J.H."/>
            <person name="Lee C."/>
            <person name="Choi S.-H."/>
            <person name="Park Y.K."/>
            <person name="Yoon S.H."/>
            <person name="Hur C.-G."/>
            <person name="Kang H.-Y."/>
            <person name="Kim D."/>
            <person name="Lee H.H."/>
            <person name="Park K.H."/>
            <person name="Park S.-H."/>
            <person name="Park H.-S."/>
            <person name="Lee H.K."/>
            <person name="Oh T.K."/>
            <person name="Kim J.F."/>
        </authorList>
    </citation>
    <scope>NUCLEOTIDE SEQUENCE [LARGE SCALE GENOMIC DNA]</scope>
    <source>
        <strain evidence="3 4">KCTC 2396</strain>
    </source>
</reference>
<organism evidence="3 4">
    <name type="scientific">Hahella chejuensis (strain KCTC 2396)</name>
    <dbReference type="NCBI Taxonomy" id="349521"/>
    <lineage>
        <taxon>Bacteria</taxon>
        <taxon>Pseudomonadati</taxon>
        <taxon>Pseudomonadota</taxon>
        <taxon>Gammaproteobacteria</taxon>
        <taxon>Oceanospirillales</taxon>
        <taxon>Hahellaceae</taxon>
        <taxon>Hahella</taxon>
    </lineage>
</organism>
<keyword evidence="4" id="KW-1185">Reference proteome</keyword>
<feature type="chain" id="PRO_5004215810" description="DUF4382 domain-containing protein" evidence="1">
    <location>
        <begin position="27"/>
        <end position="307"/>
    </location>
</feature>
<protein>
    <recommendedName>
        <fullName evidence="2">DUF4382 domain-containing protein</fullName>
    </recommendedName>
</protein>
<dbReference type="EMBL" id="CP000155">
    <property type="protein sequence ID" value="ABC27254.1"/>
    <property type="molecule type" value="Genomic_DNA"/>
</dbReference>
<dbReference type="Pfam" id="PF14321">
    <property type="entry name" value="DUF4382"/>
    <property type="match status" value="1"/>
</dbReference>